<dbReference type="Gene3D" id="1.10.10.60">
    <property type="entry name" value="Homeodomain-like"/>
    <property type="match status" value="1"/>
</dbReference>
<comment type="subunit">
    <text evidence="2 12">Interacts with sigma-54.</text>
</comment>
<evidence type="ECO:0000256" key="9">
    <source>
        <dbReference type="ARBA" id="ARBA00023159"/>
    </source>
</evidence>
<dbReference type="NCBIfam" id="TIGR01817">
    <property type="entry name" value="nifA"/>
    <property type="match status" value="1"/>
</dbReference>
<dbReference type="PROSITE" id="PS50045">
    <property type="entry name" value="SIGMA54_INTERACT_4"/>
    <property type="match status" value="1"/>
</dbReference>
<dbReference type="Proteomes" id="UP000697998">
    <property type="component" value="Unassembled WGS sequence"/>
</dbReference>
<dbReference type="InterPro" id="IPR003018">
    <property type="entry name" value="GAF"/>
</dbReference>
<gene>
    <name evidence="15" type="primary">nifA</name>
    <name evidence="15" type="ORF">IPJ27_06960</name>
</gene>
<keyword evidence="8 12" id="KW-0238">DNA-binding</keyword>
<dbReference type="EMBL" id="JADJMH010000005">
    <property type="protein sequence ID" value="MBK7674522.1"/>
    <property type="molecule type" value="Genomic_DNA"/>
</dbReference>
<feature type="domain" description="Sigma-54 factor interaction" evidence="14">
    <location>
        <begin position="200"/>
        <end position="428"/>
    </location>
</feature>
<sequence>MNQSSPPAPLLQSQFDTLRRVGQTLARSLDFPQIVREVLRTLEISGNLSRGMIGVVDPDSGDLSVHAVHGLEPDEFLAVRYRAGEGLIGKVLASGRSCAVARLGDEPLFLNRLGLYARELPFIAAPLHLGGALQGVLAVQPDEPDDGLLDERVRFVELLASLIGQSVRLALEVTQERQSVDEERDPQRRAARHRPGFANLVGHSSAMLRIFDQIRMVAKWPTTVLIRGETGTGKELIANAIHFNSPRARGPYVRLNCASLPENLLESELFGHEKGAFTGAVTSRKGRFEMADGGTLFLDEIGDISPAFQAKLLRVLQEGELERVGGGRTLKLDVRLIAATHRDLEAAIDTGDFREDLYYRLNVMPIVLPPLRERLEDLPKIASHLLDRLGGMQRRPLRLTAGAQRRLSQHHWPGNVRELENCLERAAVMSESGEIDADLIRIDKPRERATRRSGSGTTPATPSALPVSSIARGSDAGGSEDGIDPGGEPSERERVIAALERAGWVQARAARLLGMTPRQIAYRVQILNIEMKQI</sequence>
<dbReference type="Gene3D" id="3.30.450.40">
    <property type="match status" value="1"/>
</dbReference>
<evidence type="ECO:0000256" key="2">
    <source>
        <dbReference type="ARBA" id="ARBA00011135"/>
    </source>
</evidence>
<evidence type="ECO:0000259" key="14">
    <source>
        <dbReference type="PROSITE" id="PS50045"/>
    </source>
</evidence>
<dbReference type="InterPro" id="IPR002197">
    <property type="entry name" value="HTH_Fis"/>
</dbReference>
<dbReference type="InterPro" id="IPR058031">
    <property type="entry name" value="AAA_lid_NorR"/>
</dbReference>
<evidence type="ECO:0000256" key="11">
    <source>
        <dbReference type="ARBA" id="ARBA00023231"/>
    </source>
</evidence>
<dbReference type="InterPro" id="IPR003593">
    <property type="entry name" value="AAA+_ATPase"/>
</dbReference>
<keyword evidence="9 12" id="KW-0010">Activator</keyword>
<dbReference type="CDD" id="cd00009">
    <property type="entry name" value="AAA"/>
    <property type="match status" value="1"/>
</dbReference>
<dbReference type="SUPFAM" id="SSF46689">
    <property type="entry name" value="Homeodomain-like"/>
    <property type="match status" value="1"/>
</dbReference>
<keyword evidence="4" id="KW-0547">Nucleotide-binding</keyword>
<evidence type="ECO:0000256" key="8">
    <source>
        <dbReference type="ARBA" id="ARBA00023125"/>
    </source>
</evidence>
<keyword evidence="6 12" id="KW-0902">Two-component regulatory system</keyword>
<evidence type="ECO:0000256" key="7">
    <source>
        <dbReference type="ARBA" id="ARBA00023015"/>
    </source>
</evidence>
<evidence type="ECO:0000313" key="16">
    <source>
        <dbReference type="Proteomes" id="UP000697998"/>
    </source>
</evidence>
<accession>A0A935PYA1</accession>
<dbReference type="GO" id="GO:0000160">
    <property type="term" value="P:phosphorelay signal transduction system"/>
    <property type="evidence" value="ECO:0007669"/>
    <property type="project" value="UniProtKB-UniRule"/>
</dbReference>
<keyword evidence="7 12" id="KW-0805">Transcription regulation</keyword>
<evidence type="ECO:0000256" key="10">
    <source>
        <dbReference type="ARBA" id="ARBA00023163"/>
    </source>
</evidence>
<dbReference type="PROSITE" id="PS00675">
    <property type="entry name" value="SIGMA54_INTERACT_1"/>
    <property type="match status" value="1"/>
</dbReference>
<keyword evidence="10 12" id="KW-0804">Transcription</keyword>
<dbReference type="InterPro" id="IPR025944">
    <property type="entry name" value="Sigma_54_int_dom_CS"/>
</dbReference>
<keyword evidence="5" id="KW-0067">ATP-binding</keyword>
<dbReference type="Gene3D" id="3.40.50.300">
    <property type="entry name" value="P-loop containing nucleotide triphosphate hydrolases"/>
    <property type="match status" value="1"/>
</dbReference>
<dbReference type="PANTHER" id="PTHR32071:SF117">
    <property type="entry name" value="PTS-DEPENDENT DIHYDROXYACETONE KINASE OPERON REGULATORY PROTEIN-RELATED"/>
    <property type="match status" value="1"/>
</dbReference>
<protein>
    <recommendedName>
        <fullName evidence="3 12">Nif-specific regulatory protein</fullName>
    </recommendedName>
</protein>
<dbReference type="Pfam" id="PF00158">
    <property type="entry name" value="Sigma54_activat"/>
    <property type="match status" value="1"/>
</dbReference>
<feature type="compositionally biased region" description="Basic and acidic residues" evidence="13">
    <location>
        <begin position="175"/>
        <end position="188"/>
    </location>
</feature>
<proteinExistence type="predicted"/>
<dbReference type="PRINTS" id="PR01590">
    <property type="entry name" value="HTHFIS"/>
</dbReference>
<dbReference type="GO" id="GO:0003700">
    <property type="term" value="F:DNA-binding transcription factor activity"/>
    <property type="evidence" value="ECO:0007669"/>
    <property type="project" value="UniProtKB-UniRule"/>
</dbReference>
<dbReference type="GO" id="GO:0009399">
    <property type="term" value="P:nitrogen fixation"/>
    <property type="evidence" value="ECO:0007669"/>
    <property type="project" value="UniProtKB-UniRule"/>
</dbReference>
<comment type="caution">
    <text evidence="15">The sequence shown here is derived from an EMBL/GenBank/DDBJ whole genome shotgun (WGS) entry which is preliminary data.</text>
</comment>
<dbReference type="Gene3D" id="1.10.8.60">
    <property type="match status" value="1"/>
</dbReference>
<dbReference type="SMART" id="SM00382">
    <property type="entry name" value="AAA"/>
    <property type="match status" value="1"/>
</dbReference>
<dbReference type="AlphaFoldDB" id="A0A935PYA1"/>
<evidence type="ECO:0000313" key="15">
    <source>
        <dbReference type="EMBL" id="MBK7674522.1"/>
    </source>
</evidence>
<keyword evidence="11 12" id="KW-0535">Nitrogen fixation</keyword>
<dbReference type="Pfam" id="PF02954">
    <property type="entry name" value="HTH_8"/>
    <property type="match status" value="1"/>
</dbReference>
<dbReference type="SUPFAM" id="SSF52540">
    <property type="entry name" value="P-loop containing nucleoside triphosphate hydrolases"/>
    <property type="match status" value="1"/>
</dbReference>
<dbReference type="InterPro" id="IPR009057">
    <property type="entry name" value="Homeodomain-like_sf"/>
</dbReference>
<evidence type="ECO:0000256" key="13">
    <source>
        <dbReference type="SAM" id="MobiDB-lite"/>
    </source>
</evidence>
<evidence type="ECO:0000256" key="6">
    <source>
        <dbReference type="ARBA" id="ARBA00023012"/>
    </source>
</evidence>
<dbReference type="PROSITE" id="PS00688">
    <property type="entry name" value="SIGMA54_INTERACT_3"/>
    <property type="match status" value="1"/>
</dbReference>
<dbReference type="Pfam" id="PF25601">
    <property type="entry name" value="AAA_lid_14"/>
    <property type="match status" value="1"/>
</dbReference>
<feature type="compositionally biased region" description="Polar residues" evidence="13">
    <location>
        <begin position="452"/>
        <end position="461"/>
    </location>
</feature>
<dbReference type="InterPro" id="IPR025662">
    <property type="entry name" value="Sigma_54_int_dom_ATP-bd_1"/>
</dbReference>
<feature type="region of interest" description="Disordered" evidence="13">
    <location>
        <begin position="175"/>
        <end position="195"/>
    </location>
</feature>
<name>A0A935PYA1_9PROT</name>
<comment type="function">
    <text evidence="1 12">Required for activation of most nif operons, which are directly involved in nitrogen fixation.</text>
</comment>
<evidence type="ECO:0000256" key="4">
    <source>
        <dbReference type="ARBA" id="ARBA00022741"/>
    </source>
</evidence>
<dbReference type="InterPro" id="IPR029016">
    <property type="entry name" value="GAF-like_dom_sf"/>
</dbReference>
<dbReference type="InterPro" id="IPR025943">
    <property type="entry name" value="Sigma_54_int_dom_ATP-bd_2"/>
</dbReference>
<dbReference type="InterPro" id="IPR002078">
    <property type="entry name" value="Sigma_54_int"/>
</dbReference>
<organism evidence="15 16">
    <name type="scientific">Candidatus Accumulibacter proximus</name>
    <dbReference type="NCBI Taxonomy" id="2954385"/>
    <lineage>
        <taxon>Bacteria</taxon>
        <taxon>Pseudomonadati</taxon>
        <taxon>Pseudomonadota</taxon>
        <taxon>Betaproteobacteria</taxon>
        <taxon>Candidatus Accumulibacter</taxon>
    </lineage>
</organism>
<dbReference type="InterPro" id="IPR027417">
    <property type="entry name" value="P-loop_NTPase"/>
</dbReference>
<evidence type="ECO:0000256" key="1">
    <source>
        <dbReference type="ARBA" id="ARBA00002167"/>
    </source>
</evidence>
<dbReference type="SMART" id="SM00065">
    <property type="entry name" value="GAF"/>
    <property type="match status" value="1"/>
</dbReference>
<reference evidence="15 16" key="1">
    <citation type="submission" date="2020-10" db="EMBL/GenBank/DDBJ databases">
        <title>Connecting structure to function with the recovery of over 1000 high-quality activated sludge metagenome-assembled genomes encoding full-length rRNA genes using long-read sequencing.</title>
        <authorList>
            <person name="Singleton C.M."/>
            <person name="Petriglieri F."/>
            <person name="Kristensen J.M."/>
            <person name="Kirkegaard R.H."/>
            <person name="Michaelsen T.Y."/>
            <person name="Andersen M.H."/>
            <person name="Karst S.M."/>
            <person name="Dueholm M.S."/>
            <person name="Nielsen P.H."/>
            <person name="Albertsen M."/>
        </authorList>
    </citation>
    <scope>NUCLEOTIDE SEQUENCE [LARGE SCALE GENOMIC DNA]</scope>
    <source>
        <strain evidence="15">EsbW_18-Q3-R4-48_BATAC.285</strain>
    </source>
</reference>
<dbReference type="PANTHER" id="PTHR32071">
    <property type="entry name" value="TRANSCRIPTIONAL REGULATORY PROTEIN"/>
    <property type="match status" value="1"/>
</dbReference>
<dbReference type="Pfam" id="PF13185">
    <property type="entry name" value="GAF_2"/>
    <property type="match status" value="1"/>
</dbReference>
<dbReference type="PROSITE" id="PS00676">
    <property type="entry name" value="SIGMA54_INTERACT_2"/>
    <property type="match status" value="1"/>
</dbReference>
<dbReference type="FunFam" id="3.40.50.300:FF:000006">
    <property type="entry name" value="DNA-binding transcriptional regulator NtrC"/>
    <property type="match status" value="1"/>
</dbReference>
<dbReference type="GO" id="GO:0043565">
    <property type="term" value="F:sequence-specific DNA binding"/>
    <property type="evidence" value="ECO:0007669"/>
    <property type="project" value="InterPro"/>
</dbReference>
<dbReference type="InterPro" id="IPR010113">
    <property type="entry name" value="Nif-specific_regulatory_prot"/>
</dbReference>
<evidence type="ECO:0000256" key="5">
    <source>
        <dbReference type="ARBA" id="ARBA00022840"/>
    </source>
</evidence>
<evidence type="ECO:0000256" key="3">
    <source>
        <dbReference type="ARBA" id="ARBA00015308"/>
    </source>
</evidence>
<dbReference type="SUPFAM" id="SSF55781">
    <property type="entry name" value="GAF domain-like"/>
    <property type="match status" value="1"/>
</dbReference>
<dbReference type="GO" id="GO:0005524">
    <property type="term" value="F:ATP binding"/>
    <property type="evidence" value="ECO:0007669"/>
    <property type="project" value="UniProtKB-KW"/>
</dbReference>
<evidence type="ECO:0000256" key="12">
    <source>
        <dbReference type="RuleBase" id="RU368029"/>
    </source>
</evidence>
<feature type="region of interest" description="Disordered" evidence="13">
    <location>
        <begin position="444"/>
        <end position="489"/>
    </location>
</feature>